<evidence type="ECO:0000256" key="1">
    <source>
        <dbReference type="SAM" id="SignalP"/>
    </source>
</evidence>
<keyword evidence="1" id="KW-0732">Signal</keyword>
<sequence>MNPHSSKRMACAMTLAGLAALAGCAGMNRNVPSESPVSASSGPPVYACEQNLKFSVSFANDTAVLKGARGDDVLLRDAGGQGAQTVYSNQRLRAEFGLGAGGREAVLQYLQQPLMARCLRD</sequence>
<dbReference type="RefSeq" id="WP_349279099.1">
    <property type="nucleotide sequence ID" value="NZ_CBCSCU010000007.1"/>
</dbReference>
<dbReference type="AlphaFoldDB" id="A0AAU7LT07"/>
<evidence type="ECO:0008006" key="3">
    <source>
        <dbReference type="Google" id="ProtNLM"/>
    </source>
</evidence>
<proteinExistence type="predicted"/>
<dbReference type="PROSITE" id="PS51257">
    <property type="entry name" value="PROKAR_LIPOPROTEIN"/>
    <property type="match status" value="1"/>
</dbReference>
<feature type="chain" id="PRO_5043683554" description="C-type lysozyme inhibitor domain-containing protein" evidence="1">
    <location>
        <begin position="23"/>
        <end position="121"/>
    </location>
</feature>
<protein>
    <recommendedName>
        <fullName evidence="3">C-type lysozyme inhibitor domain-containing protein</fullName>
    </recommendedName>
</protein>
<name>A0AAU7LT07_9BURK</name>
<gene>
    <name evidence="2" type="ORF">ABLV49_19585</name>
</gene>
<organism evidence="2">
    <name type="scientific">Polaromonas hydrogenivorans</name>
    <dbReference type="NCBI Taxonomy" id="335476"/>
    <lineage>
        <taxon>Bacteria</taxon>
        <taxon>Pseudomonadati</taxon>
        <taxon>Pseudomonadota</taxon>
        <taxon>Betaproteobacteria</taxon>
        <taxon>Burkholderiales</taxon>
        <taxon>Comamonadaceae</taxon>
        <taxon>Polaromonas</taxon>
    </lineage>
</organism>
<evidence type="ECO:0000313" key="2">
    <source>
        <dbReference type="EMBL" id="XBP70043.1"/>
    </source>
</evidence>
<feature type="signal peptide" evidence="1">
    <location>
        <begin position="1"/>
        <end position="22"/>
    </location>
</feature>
<reference evidence="2" key="1">
    <citation type="submission" date="2024-05" db="EMBL/GenBank/DDBJ databases">
        <authorList>
            <person name="Bunk B."/>
            <person name="Swiderski J."/>
            <person name="Sproer C."/>
            <person name="Thiel V."/>
        </authorList>
    </citation>
    <scope>NUCLEOTIDE SEQUENCE</scope>
    <source>
        <strain evidence="2">DSM 17735</strain>
    </source>
</reference>
<accession>A0AAU7LT07</accession>
<dbReference type="EMBL" id="CP157675">
    <property type="protein sequence ID" value="XBP70043.1"/>
    <property type="molecule type" value="Genomic_DNA"/>
</dbReference>